<proteinExistence type="predicted"/>
<evidence type="ECO:0000313" key="3">
    <source>
        <dbReference type="Proteomes" id="UP000252517"/>
    </source>
</evidence>
<gene>
    <name evidence="2" type="ORF">TH25_04950</name>
</gene>
<dbReference type="AlphaFoldDB" id="A0A367XFF9"/>
<feature type="region of interest" description="Disordered" evidence="1">
    <location>
        <begin position="37"/>
        <end position="75"/>
    </location>
</feature>
<comment type="caution">
    <text evidence="2">The sequence shown here is derived from an EMBL/GenBank/DDBJ whole genome shotgun (WGS) entry which is preliminary data.</text>
</comment>
<sequence length="151" mass="16786">MHNNQWILVADGGQANVLAVTKDAEGCHLEIVHEMSADNRPSHEIASDKPGRGFANPGGNQQRHAMPPSTDPHRHAQDEFVADVVNWLTDKRNHNRFENLVVIAPPRIMGEMRNKMPKPLAETVEGEITKDLTNIPVQELPRHLSGTAGWL</sequence>
<protein>
    <recommendedName>
        <fullName evidence="4">Host attachment protein</fullName>
    </recommendedName>
</protein>
<name>A0A367XFF9_9PROT</name>
<dbReference type="InterPro" id="IPR019291">
    <property type="entry name" value="Host_attachment_protein"/>
</dbReference>
<evidence type="ECO:0000313" key="2">
    <source>
        <dbReference type="EMBL" id="RCK52404.1"/>
    </source>
</evidence>
<dbReference type="Proteomes" id="UP000252517">
    <property type="component" value="Unassembled WGS sequence"/>
</dbReference>
<evidence type="ECO:0008006" key="4">
    <source>
        <dbReference type="Google" id="ProtNLM"/>
    </source>
</evidence>
<dbReference type="EMBL" id="JPWH01000003">
    <property type="protein sequence ID" value="RCK52404.1"/>
    <property type="molecule type" value="Genomic_DNA"/>
</dbReference>
<organism evidence="2 3">
    <name type="scientific">Thalassospira profundimaris</name>
    <dbReference type="NCBI Taxonomy" id="502049"/>
    <lineage>
        <taxon>Bacteria</taxon>
        <taxon>Pseudomonadati</taxon>
        <taxon>Pseudomonadota</taxon>
        <taxon>Alphaproteobacteria</taxon>
        <taxon>Rhodospirillales</taxon>
        <taxon>Thalassospiraceae</taxon>
        <taxon>Thalassospira</taxon>
    </lineage>
</organism>
<evidence type="ECO:0000256" key="1">
    <source>
        <dbReference type="SAM" id="MobiDB-lite"/>
    </source>
</evidence>
<accession>A0A367XFF9</accession>
<dbReference type="OrthoDB" id="9812459at2"/>
<dbReference type="Pfam" id="PF10116">
    <property type="entry name" value="Host_attach"/>
    <property type="match status" value="1"/>
</dbReference>
<feature type="compositionally biased region" description="Basic and acidic residues" evidence="1">
    <location>
        <begin position="37"/>
        <end position="51"/>
    </location>
</feature>
<reference evidence="2 3" key="1">
    <citation type="submission" date="2014-07" db="EMBL/GenBank/DDBJ databases">
        <title>Draft genome sequence of Thalassospira profundimaris S25-3-2.</title>
        <authorList>
            <person name="Lai Q."/>
            <person name="Shao Z."/>
        </authorList>
    </citation>
    <scope>NUCLEOTIDE SEQUENCE [LARGE SCALE GENOMIC DNA]</scope>
    <source>
        <strain evidence="2 3">S25-3-2</strain>
    </source>
</reference>
<dbReference type="RefSeq" id="WP_114087284.1">
    <property type="nucleotide sequence ID" value="NZ_JPWH01000003.1"/>
</dbReference>